<comment type="caution">
    <text evidence="1">The sequence shown here is derived from an EMBL/GenBank/DDBJ whole genome shotgun (WGS) entry which is preliminary data.</text>
</comment>
<accession>A0A4Y8RIR2</accession>
<keyword evidence="2" id="KW-1185">Reference proteome</keyword>
<reference evidence="1 2" key="1">
    <citation type="submission" date="2019-03" db="EMBL/GenBank/DDBJ databases">
        <title>Jiella endophytica sp. nov., a novel endophytic bacterium isolated from root of Ficus microcarpa Linn. f.</title>
        <authorList>
            <person name="Tuo L."/>
        </authorList>
    </citation>
    <scope>NUCLEOTIDE SEQUENCE [LARGE SCALE GENOMIC DNA]</scope>
    <source>
        <strain evidence="1 2">CBS5Q-3</strain>
    </source>
</reference>
<evidence type="ECO:0000313" key="2">
    <source>
        <dbReference type="Proteomes" id="UP000298179"/>
    </source>
</evidence>
<evidence type="ECO:0000313" key="1">
    <source>
        <dbReference type="EMBL" id="TFF21747.1"/>
    </source>
</evidence>
<proteinExistence type="predicted"/>
<dbReference type="AlphaFoldDB" id="A0A4Y8RIR2"/>
<dbReference type="OrthoDB" id="7869524at2"/>
<protein>
    <submittedName>
        <fullName evidence="1">Uncharacterized protein</fullName>
    </submittedName>
</protein>
<organism evidence="1 2">
    <name type="scientific">Jiella endophytica</name>
    <dbReference type="NCBI Taxonomy" id="2558362"/>
    <lineage>
        <taxon>Bacteria</taxon>
        <taxon>Pseudomonadati</taxon>
        <taxon>Pseudomonadota</taxon>
        <taxon>Alphaproteobacteria</taxon>
        <taxon>Hyphomicrobiales</taxon>
        <taxon>Aurantimonadaceae</taxon>
        <taxon>Jiella</taxon>
    </lineage>
</organism>
<gene>
    <name evidence="1" type="ORF">E3C22_13755</name>
</gene>
<dbReference type="Proteomes" id="UP000298179">
    <property type="component" value="Unassembled WGS sequence"/>
</dbReference>
<name>A0A4Y8RIR2_9HYPH</name>
<dbReference type="EMBL" id="SOZD01000004">
    <property type="protein sequence ID" value="TFF21747.1"/>
    <property type="molecule type" value="Genomic_DNA"/>
</dbReference>
<sequence length="78" mass="8345">MPDTMREFASSSNGDRWFLCCDEATRNGYVLHQANLPSGGAATRVAIGDFLKQGSAGPEHQALLHLIGTLADDRGLSQ</sequence>